<dbReference type="SUPFAM" id="SSF48008">
    <property type="entry name" value="GntR ligand-binding domain-like"/>
    <property type="match status" value="1"/>
</dbReference>
<dbReference type="SMART" id="SM00895">
    <property type="entry name" value="FCD"/>
    <property type="match status" value="1"/>
</dbReference>
<protein>
    <submittedName>
        <fullName evidence="5">FCD domain-containing protein</fullName>
    </submittedName>
</protein>
<evidence type="ECO:0000259" key="4">
    <source>
        <dbReference type="PROSITE" id="PS50949"/>
    </source>
</evidence>
<dbReference type="InterPro" id="IPR036388">
    <property type="entry name" value="WH-like_DNA-bd_sf"/>
</dbReference>
<keyword evidence="2" id="KW-0238">DNA-binding</keyword>
<dbReference type="InterPro" id="IPR000524">
    <property type="entry name" value="Tscrpt_reg_HTH_GntR"/>
</dbReference>
<dbReference type="Gene3D" id="1.10.10.10">
    <property type="entry name" value="Winged helix-like DNA-binding domain superfamily/Winged helix DNA-binding domain"/>
    <property type="match status" value="1"/>
</dbReference>
<dbReference type="SUPFAM" id="SSF46785">
    <property type="entry name" value="Winged helix' DNA-binding domain"/>
    <property type="match status" value="1"/>
</dbReference>
<dbReference type="RefSeq" id="WP_320290006.1">
    <property type="nucleotide sequence ID" value="NZ_JAVIIW010000038.1"/>
</dbReference>
<dbReference type="PROSITE" id="PS50949">
    <property type="entry name" value="HTH_GNTR"/>
    <property type="match status" value="1"/>
</dbReference>
<gene>
    <name evidence="5" type="ORF">RFN28_25830</name>
</gene>
<dbReference type="Pfam" id="PF00392">
    <property type="entry name" value="GntR"/>
    <property type="match status" value="1"/>
</dbReference>
<dbReference type="SMART" id="SM00345">
    <property type="entry name" value="HTH_GNTR"/>
    <property type="match status" value="1"/>
</dbReference>
<keyword evidence="6" id="KW-1185">Reference proteome</keyword>
<dbReference type="InterPro" id="IPR036390">
    <property type="entry name" value="WH_DNA-bd_sf"/>
</dbReference>
<evidence type="ECO:0000256" key="3">
    <source>
        <dbReference type="ARBA" id="ARBA00023163"/>
    </source>
</evidence>
<organism evidence="5 6">
    <name type="scientific">Mesorhizobium album</name>
    <dbReference type="NCBI Taxonomy" id="3072314"/>
    <lineage>
        <taxon>Bacteria</taxon>
        <taxon>Pseudomonadati</taxon>
        <taxon>Pseudomonadota</taxon>
        <taxon>Alphaproteobacteria</taxon>
        <taxon>Hyphomicrobiales</taxon>
        <taxon>Phyllobacteriaceae</taxon>
        <taxon>Mesorhizobium</taxon>
    </lineage>
</organism>
<comment type="caution">
    <text evidence="5">The sequence shown here is derived from an EMBL/GenBank/DDBJ whole genome shotgun (WGS) entry which is preliminary data.</text>
</comment>
<dbReference type="InterPro" id="IPR008920">
    <property type="entry name" value="TF_FadR/GntR_C"/>
</dbReference>
<dbReference type="EMBL" id="JAVIIW010000038">
    <property type="protein sequence ID" value="MDX8481857.1"/>
    <property type="molecule type" value="Genomic_DNA"/>
</dbReference>
<dbReference type="PRINTS" id="PR00035">
    <property type="entry name" value="HTHGNTR"/>
</dbReference>
<dbReference type="InterPro" id="IPR011711">
    <property type="entry name" value="GntR_C"/>
</dbReference>
<dbReference type="Pfam" id="PF07729">
    <property type="entry name" value="FCD"/>
    <property type="match status" value="1"/>
</dbReference>
<keyword evidence="3" id="KW-0804">Transcription</keyword>
<dbReference type="PANTHER" id="PTHR43537:SF24">
    <property type="entry name" value="GLUCONATE OPERON TRANSCRIPTIONAL REPRESSOR"/>
    <property type="match status" value="1"/>
</dbReference>
<evidence type="ECO:0000256" key="1">
    <source>
        <dbReference type="ARBA" id="ARBA00023015"/>
    </source>
</evidence>
<reference evidence="5 6" key="1">
    <citation type="submission" date="2023-08" db="EMBL/GenBank/DDBJ databases">
        <title>Implementing the SeqCode for naming new Mesorhizobium species isolated from Vachellia karroo root nodules.</title>
        <authorList>
            <person name="Van Lill M."/>
        </authorList>
    </citation>
    <scope>NUCLEOTIDE SEQUENCE [LARGE SCALE GENOMIC DNA]</scope>
    <source>
        <strain evidence="5 6">VK24D</strain>
    </source>
</reference>
<evidence type="ECO:0000256" key="2">
    <source>
        <dbReference type="ARBA" id="ARBA00023125"/>
    </source>
</evidence>
<name>A0ABU4Y4J7_9HYPH</name>
<evidence type="ECO:0000313" key="5">
    <source>
        <dbReference type="EMBL" id="MDX8481857.1"/>
    </source>
</evidence>
<sequence length="219" mass="24590">MADEIAATLKQRIASGQWGDNLRMPAERDLAGEFGVSRNTIRLALQRLEEVGALVRQVGRGTFLAAEESPTLAAIVKRMEGASPADVMETRLLIEPSAAAFAATNASFTDLQRIRDAHERAVESVDVRTFEQWDAEFHRRVFAGCGNSLLKDINDLIGIVRTQPLWFDMKARTFSEESRQCYCREHGELVEHLLSRDSHGARTSMLKHLQSVKQNLLRQ</sequence>
<evidence type="ECO:0000313" key="6">
    <source>
        <dbReference type="Proteomes" id="UP001287059"/>
    </source>
</evidence>
<feature type="domain" description="HTH gntR-type" evidence="4">
    <location>
        <begin position="1"/>
        <end position="67"/>
    </location>
</feature>
<keyword evidence="1" id="KW-0805">Transcription regulation</keyword>
<dbReference type="PANTHER" id="PTHR43537">
    <property type="entry name" value="TRANSCRIPTIONAL REGULATOR, GNTR FAMILY"/>
    <property type="match status" value="1"/>
</dbReference>
<accession>A0ABU4Y4J7</accession>
<dbReference type="Gene3D" id="1.20.120.530">
    <property type="entry name" value="GntR ligand-binding domain-like"/>
    <property type="match status" value="1"/>
</dbReference>
<dbReference type="CDD" id="cd07377">
    <property type="entry name" value="WHTH_GntR"/>
    <property type="match status" value="1"/>
</dbReference>
<dbReference type="Proteomes" id="UP001287059">
    <property type="component" value="Unassembled WGS sequence"/>
</dbReference>
<proteinExistence type="predicted"/>